<dbReference type="PROSITE" id="PS51417">
    <property type="entry name" value="ARF"/>
    <property type="match status" value="1"/>
</dbReference>
<dbReference type="InterPro" id="IPR006689">
    <property type="entry name" value="Small_GTPase_ARF/SAR"/>
</dbReference>
<evidence type="ECO:0000256" key="5">
    <source>
        <dbReference type="PIRSR" id="PIRSR606689-2"/>
    </source>
</evidence>
<evidence type="ECO:0000256" key="4">
    <source>
        <dbReference type="PIRSR" id="PIRSR606689-1"/>
    </source>
</evidence>
<dbReference type="Proteomes" id="UP000245768">
    <property type="component" value="Unassembled WGS sequence"/>
</dbReference>
<organism evidence="8 9">
    <name type="scientific">Acaromyces ingoldii</name>
    <dbReference type="NCBI Taxonomy" id="215250"/>
    <lineage>
        <taxon>Eukaryota</taxon>
        <taxon>Fungi</taxon>
        <taxon>Dikarya</taxon>
        <taxon>Basidiomycota</taxon>
        <taxon>Ustilaginomycotina</taxon>
        <taxon>Exobasidiomycetes</taxon>
        <taxon>Exobasidiales</taxon>
        <taxon>Cryptobasidiaceae</taxon>
        <taxon>Acaromyces</taxon>
    </lineage>
</organism>
<dbReference type="NCBIfam" id="TIGR00231">
    <property type="entry name" value="small_GTP"/>
    <property type="match status" value="1"/>
</dbReference>
<dbReference type="InterPro" id="IPR027417">
    <property type="entry name" value="P-loop_NTPase"/>
</dbReference>
<dbReference type="EMBL" id="KZ819634">
    <property type="protein sequence ID" value="PWN93238.1"/>
    <property type="molecule type" value="Genomic_DNA"/>
</dbReference>
<dbReference type="PANTHER" id="PTHR45732:SF7">
    <property type="entry name" value="ADP-RIBOSYLATION FACTOR-LIKE PROTEIN 8"/>
    <property type="match status" value="1"/>
</dbReference>
<dbReference type="GO" id="GO:0046872">
    <property type="term" value="F:metal ion binding"/>
    <property type="evidence" value="ECO:0007669"/>
    <property type="project" value="UniProtKB-KW"/>
</dbReference>
<dbReference type="InterPro" id="IPR044154">
    <property type="entry name" value="Arl8a/8b"/>
</dbReference>
<gene>
    <name evidence="8" type="ORF">FA10DRAFT_263912</name>
</gene>
<name>A0A316YX51_9BASI</name>
<evidence type="ECO:0000313" key="9">
    <source>
        <dbReference type="Proteomes" id="UP000245768"/>
    </source>
</evidence>
<proteinExistence type="inferred from homology"/>
<feature type="chain" id="PRO_5016425441" evidence="7">
    <location>
        <begin position="18"/>
        <end position="232"/>
    </location>
</feature>
<dbReference type="GeneID" id="37042340"/>
<feature type="binding site" evidence="5">
    <location>
        <position position="37"/>
    </location>
    <ligand>
        <name>Mg(2+)</name>
        <dbReference type="ChEBI" id="CHEBI:18420"/>
    </ligand>
</feature>
<protein>
    <submittedName>
        <fullName evidence="8">P-loop containing nucleoside triphosphate hydrolase protein</fullName>
    </submittedName>
</protein>
<keyword evidence="3 4" id="KW-0342">GTP-binding</keyword>
<keyword evidence="5" id="KW-0460">Magnesium</keyword>
<feature type="binding site" evidence="4">
    <location>
        <begin position="30"/>
        <end position="37"/>
    </location>
    <ligand>
        <name>GTP</name>
        <dbReference type="ChEBI" id="CHEBI:37565"/>
    </ligand>
</feature>
<dbReference type="GO" id="GO:0003924">
    <property type="term" value="F:GTPase activity"/>
    <property type="evidence" value="ECO:0007669"/>
    <property type="project" value="InterPro"/>
</dbReference>
<evidence type="ECO:0000313" key="8">
    <source>
        <dbReference type="EMBL" id="PWN93238.1"/>
    </source>
</evidence>
<keyword evidence="8" id="KW-0378">Hydrolase</keyword>
<keyword evidence="2 4" id="KW-0547">Nucleotide-binding</keyword>
<dbReference type="RefSeq" id="XP_025380436.1">
    <property type="nucleotide sequence ID" value="XM_025520424.1"/>
</dbReference>
<comment type="similarity">
    <text evidence="1">Belongs to the small GTPase superfamily. Arf family.</text>
</comment>
<keyword evidence="5" id="KW-0479">Metal-binding</keyword>
<sequence>MAVHIPLLSPLLSYLYSLLFQKHLEICVLGLQSAGKTSLVNLLAIGQFSDEMVPTVGFNMRKIRSGNVGIKVWDIGGQARFRTMWERYCRGVSAILFVVDSAIPLPDPNASGKSHGESEDNSNDEQQQQQQQRTARGAGPEQQGQTNPWNVATEELHALMSRPQLAGIPLLVLATKNDVQGAVSAEDVIRVMRLETIVNREVSCYSISSKRQVNIDVTLRWLCARSPSSSFR</sequence>
<dbReference type="GO" id="GO:0098852">
    <property type="term" value="C:lytic vacuole membrane"/>
    <property type="evidence" value="ECO:0007669"/>
    <property type="project" value="TreeGrafter"/>
</dbReference>
<keyword evidence="7" id="KW-0732">Signal</keyword>
<dbReference type="Pfam" id="PF00025">
    <property type="entry name" value="Arf"/>
    <property type="match status" value="2"/>
</dbReference>
<evidence type="ECO:0000256" key="7">
    <source>
        <dbReference type="SAM" id="SignalP"/>
    </source>
</evidence>
<evidence type="ECO:0000256" key="2">
    <source>
        <dbReference type="ARBA" id="ARBA00022741"/>
    </source>
</evidence>
<evidence type="ECO:0000256" key="6">
    <source>
        <dbReference type="SAM" id="MobiDB-lite"/>
    </source>
</evidence>
<dbReference type="STRING" id="215250.A0A316YX51"/>
<feature type="region of interest" description="Disordered" evidence="6">
    <location>
        <begin position="108"/>
        <end position="147"/>
    </location>
</feature>
<dbReference type="GO" id="GO:0005525">
    <property type="term" value="F:GTP binding"/>
    <property type="evidence" value="ECO:0007669"/>
    <property type="project" value="UniProtKB-KW"/>
</dbReference>
<dbReference type="AlphaFoldDB" id="A0A316YX51"/>
<dbReference type="OrthoDB" id="2011769at2759"/>
<dbReference type="InParanoid" id="A0A316YX51"/>
<dbReference type="PANTHER" id="PTHR45732">
    <property type="entry name" value="ADP-RIBOSYLATION FACTOR-LIKE PROTEIN 8"/>
    <property type="match status" value="1"/>
</dbReference>
<dbReference type="InterPro" id="IPR005225">
    <property type="entry name" value="Small_GTP-bd"/>
</dbReference>
<feature type="binding site" evidence="4">
    <location>
        <position position="77"/>
    </location>
    <ligand>
        <name>GTP</name>
        <dbReference type="ChEBI" id="CHEBI:37565"/>
    </ligand>
</feature>
<keyword evidence="9" id="KW-1185">Reference proteome</keyword>
<dbReference type="SUPFAM" id="SSF52540">
    <property type="entry name" value="P-loop containing nucleoside triphosphate hydrolases"/>
    <property type="match status" value="1"/>
</dbReference>
<feature type="binding site" evidence="5">
    <location>
        <position position="55"/>
    </location>
    <ligand>
        <name>Mg(2+)</name>
        <dbReference type="ChEBI" id="CHEBI:18420"/>
    </ligand>
</feature>
<dbReference type="CDD" id="cd04159">
    <property type="entry name" value="Arl10_like"/>
    <property type="match status" value="1"/>
</dbReference>
<dbReference type="Gene3D" id="3.40.50.300">
    <property type="entry name" value="P-loop containing nucleotide triphosphate hydrolases"/>
    <property type="match status" value="2"/>
</dbReference>
<accession>A0A316YX51</accession>
<evidence type="ECO:0000256" key="3">
    <source>
        <dbReference type="ARBA" id="ARBA00023134"/>
    </source>
</evidence>
<dbReference type="SMART" id="SM00177">
    <property type="entry name" value="ARF"/>
    <property type="match status" value="1"/>
</dbReference>
<evidence type="ECO:0000256" key="1">
    <source>
        <dbReference type="ARBA" id="ARBA00010290"/>
    </source>
</evidence>
<reference evidence="8 9" key="1">
    <citation type="journal article" date="2018" name="Mol. Biol. Evol.">
        <title>Broad Genomic Sampling Reveals a Smut Pathogenic Ancestry of the Fungal Clade Ustilaginomycotina.</title>
        <authorList>
            <person name="Kijpornyongpan T."/>
            <person name="Mondo S.J."/>
            <person name="Barry K."/>
            <person name="Sandor L."/>
            <person name="Lee J."/>
            <person name="Lipzen A."/>
            <person name="Pangilinan J."/>
            <person name="LaButti K."/>
            <person name="Hainaut M."/>
            <person name="Henrissat B."/>
            <person name="Grigoriev I.V."/>
            <person name="Spatafora J.W."/>
            <person name="Aime M.C."/>
        </authorList>
    </citation>
    <scope>NUCLEOTIDE SEQUENCE [LARGE SCALE GENOMIC DNA]</scope>
    <source>
        <strain evidence="8 9">MCA 4198</strain>
    </source>
</reference>
<dbReference type="GO" id="GO:0015031">
    <property type="term" value="P:protein transport"/>
    <property type="evidence" value="ECO:0007669"/>
    <property type="project" value="InterPro"/>
</dbReference>
<feature type="signal peptide" evidence="7">
    <location>
        <begin position="1"/>
        <end position="17"/>
    </location>
</feature>